<organism evidence="1 2">
    <name type="scientific">Ixodes persulcatus</name>
    <name type="common">Taiga tick</name>
    <dbReference type="NCBI Taxonomy" id="34615"/>
    <lineage>
        <taxon>Eukaryota</taxon>
        <taxon>Metazoa</taxon>
        <taxon>Ecdysozoa</taxon>
        <taxon>Arthropoda</taxon>
        <taxon>Chelicerata</taxon>
        <taxon>Arachnida</taxon>
        <taxon>Acari</taxon>
        <taxon>Parasitiformes</taxon>
        <taxon>Ixodida</taxon>
        <taxon>Ixodoidea</taxon>
        <taxon>Ixodidae</taxon>
        <taxon>Ixodinae</taxon>
        <taxon>Ixodes</taxon>
    </lineage>
</organism>
<sequence length="228" mass="24806">MANQSLSDDSRTSLPCFSLDEQILKILWDEGVQMEDLLEFSFERIGKLAAARGVEMSDERKTELWQYVARMKAEEPEWLSLDQISAASPSMSFWDAPICFSPPSPGTPAGRQTPYTSTVAGSPPDGPSDSEPSTSDQSPWTLVSESMLGNCSQLAAWDRPSQVEASGRLPSTRPLRLSRCSLSPISPAAGPGRRGLGSRVVAFLQVLVGSRSRPRRRFLAREASASSV</sequence>
<evidence type="ECO:0000313" key="2">
    <source>
        <dbReference type="Proteomes" id="UP000805193"/>
    </source>
</evidence>
<evidence type="ECO:0000313" key="1">
    <source>
        <dbReference type="EMBL" id="KAG0432823.1"/>
    </source>
</evidence>
<gene>
    <name evidence="1" type="ORF">HPB47_020499</name>
</gene>
<protein>
    <submittedName>
        <fullName evidence="1">Uncharacterized protein</fullName>
    </submittedName>
</protein>
<accession>A0AC60QIM0</accession>
<dbReference type="EMBL" id="JABSTQ010009114">
    <property type="protein sequence ID" value="KAG0432823.1"/>
    <property type="molecule type" value="Genomic_DNA"/>
</dbReference>
<feature type="non-terminal residue" evidence="1">
    <location>
        <position position="228"/>
    </location>
</feature>
<proteinExistence type="predicted"/>
<keyword evidence="2" id="KW-1185">Reference proteome</keyword>
<name>A0AC60QIM0_IXOPE</name>
<comment type="caution">
    <text evidence="1">The sequence shown here is derived from an EMBL/GenBank/DDBJ whole genome shotgun (WGS) entry which is preliminary data.</text>
</comment>
<dbReference type="Proteomes" id="UP000805193">
    <property type="component" value="Unassembled WGS sequence"/>
</dbReference>
<reference evidence="1 2" key="1">
    <citation type="journal article" date="2020" name="Cell">
        <title>Large-Scale Comparative Analyses of Tick Genomes Elucidate Their Genetic Diversity and Vector Capacities.</title>
        <authorList>
            <consortium name="Tick Genome and Microbiome Consortium (TIGMIC)"/>
            <person name="Jia N."/>
            <person name="Wang J."/>
            <person name="Shi W."/>
            <person name="Du L."/>
            <person name="Sun Y."/>
            <person name="Zhan W."/>
            <person name="Jiang J.F."/>
            <person name="Wang Q."/>
            <person name="Zhang B."/>
            <person name="Ji P."/>
            <person name="Bell-Sakyi L."/>
            <person name="Cui X.M."/>
            <person name="Yuan T.T."/>
            <person name="Jiang B.G."/>
            <person name="Yang W.F."/>
            <person name="Lam T.T."/>
            <person name="Chang Q.C."/>
            <person name="Ding S.J."/>
            <person name="Wang X.J."/>
            <person name="Zhu J.G."/>
            <person name="Ruan X.D."/>
            <person name="Zhao L."/>
            <person name="Wei J.T."/>
            <person name="Ye R.Z."/>
            <person name="Que T.C."/>
            <person name="Du C.H."/>
            <person name="Zhou Y.H."/>
            <person name="Cheng J.X."/>
            <person name="Dai P.F."/>
            <person name="Guo W.B."/>
            <person name="Han X.H."/>
            <person name="Huang E.J."/>
            <person name="Li L.F."/>
            <person name="Wei W."/>
            <person name="Gao Y.C."/>
            <person name="Liu J.Z."/>
            <person name="Shao H.Z."/>
            <person name="Wang X."/>
            <person name="Wang C.C."/>
            <person name="Yang T.C."/>
            <person name="Huo Q.B."/>
            <person name="Li W."/>
            <person name="Chen H.Y."/>
            <person name="Chen S.E."/>
            <person name="Zhou L.G."/>
            <person name="Ni X.B."/>
            <person name="Tian J.H."/>
            <person name="Sheng Y."/>
            <person name="Liu T."/>
            <person name="Pan Y.S."/>
            <person name="Xia L.Y."/>
            <person name="Li J."/>
            <person name="Zhao F."/>
            <person name="Cao W.C."/>
        </authorList>
    </citation>
    <scope>NUCLEOTIDE SEQUENCE [LARGE SCALE GENOMIC DNA]</scope>
    <source>
        <strain evidence="1">Iper-2018</strain>
    </source>
</reference>